<dbReference type="GeneID" id="107065807"/>
<proteinExistence type="inferred from homology"/>
<name>A0ABM1I4Z8_POLDO</name>
<evidence type="ECO:0000256" key="4">
    <source>
        <dbReference type="ARBA" id="ARBA00023242"/>
    </source>
</evidence>
<dbReference type="Pfam" id="PF01900">
    <property type="entry name" value="RNase_P_Rpp14"/>
    <property type="match status" value="1"/>
</dbReference>
<dbReference type="RefSeq" id="XP_015175285.1">
    <property type="nucleotide sequence ID" value="XM_015319799.1"/>
</dbReference>
<keyword evidence="7" id="KW-1185">Reference proteome</keyword>
<dbReference type="Proteomes" id="UP000694924">
    <property type="component" value="Unplaced"/>
</dbReference>
<dbReference type="PANTHER" id="PTHR48414">
    <property type="entry name" value="POP5 HOMOLOG, RIBONUCLEASE P_MRP SUBUNIT"/>
    <property type="match status" value="1"/>
</dbReference>
<dbReference type="PANTHER" id="PTHR48414:SF1">
    <property type="entry name" value="POP5 HOMOLOG, RIBONUCLEASE P_MRP SUBUNIT"/>
    <property type="match status" value="1"/>
</dbReference>
<evidence type="ECO:0000256" key="3">
    <source>
        <dbReference type="ARBA" id="ARBA00022694"/>
    </source>
</evidence>
<dbReference type="SUPFAM" id="SSF160350">
    <property type="entry name" value="Rnp2-like"/>
    <property type="match status" value="1"/>
</dbReference>
<evidence type="ECO:0000256" key="2">
    <source>
        <dbReference type="ARBA" id="ARBA00022552"/>
    </source>
</evidence>
<dbReference type="Gene3D" id="3.30.70.3250">
    <property type="entry name" value="Ribonuclease P, Pop5 subunit"/>
    <property type="match status" value="1"/>
</dbReference>
<keyword evidence="2" id="KW-0698">rRNA processing</keyword>
<evidence type="ECO:0000256" key="1">
    <source>
        <dbReference type="ARBA" id="ARBA00010800"/>
    </source>
</evidence>
<dbReference type="InterPro" id="IPR002759">
    <property type="entry name" value="Pop5/Rpp14/Rnp2-like"/>
</dbReference>
<dbReference type="RefSeq" id="XP_015175286.1">
    <property type="nucleotide sequence ID" value="XM_015319800.1"/>
</dbReference>
<gene>
    <name evidence="8 9" type="primary">LOC107065807</name>
</gene>
<keyword evidence="3 6" id="KW-0819">tRNA processing</keyword>
<keyword evidence="4 6" id="KW-0539">Nucleus</keyword>
<evidence type="ECO:0000313" key="8">
    <source>
        <dbReference type="RefSeq" id="XP_015175285.1"/>
    </source>
</evidence>
<organism evidence="7 8">
    <name type="scientific">Polistes dominula</name>
    <name type="common">European paper wasp</name>
    <name type="synonym">Vespa dominula</name>
    <dbReference type="NCBI Taxonomy" id="743375"/>
    <lineage>
        <taxon>Eukaryota</taxon>
        <taxon>Metazoa</taxon>
        <taxon>Ecdysozoa</taxon>
        <taxon>Arthropoda</taxon>
        <taxon>Hexapoda</taxon>
        <taxon>Insecta</taxon>
        <taxon>Pterygota</taxon>
        <taxon>Neoptera</taxon>
        <taxon>Endopterygota</taxon>
        <taxon>Hymenoptera</taxon>
        <taxon>Apocrita</taxon>
        <taxon>Aculeata</taxon>
        <taxon>Vespoidea</taxon>
        <taxon>Vespidae</taxon>
        <taxon>Polistinae</taxon>
        <taxon>Polistini</taxon>
        <taxon>Polistes</taxon>
    </lineage>
</organism>
<evidence type="ECO:0000313" key="9">
    <source>
        <dbReference type="RefSeq" id="XP_015175286.1"/>
    </source>
</evidence>
<evidence type="ECO:0000313" key="7">
    <source>
        <dbReference type="Proteomes" id="UP000694924"/>
    </source>
</evidence>
<comment type="similarity">
    <text evidence="1 6">Belongs to the eukaryotic/archaeal RNase P protein component 2 family.</text>
</comment>
<sequence>MVRFKHRYFAIEIEIVNNKNKSLKPPALLNAIKKKIQQLYGDYGLAAASIGFLTKYYNSSTKIAFVRSRHGPHRFVLNALPLINDIDNQTVKINIIYIGATIKHCFINVRRYQQKKLEEVWGSLKTDQQRKEMLRHMDSTISVKDFNKQYVNK</sequence>
<dbReference type="InterPro" id="IPR038085">
    <property type="entry name" value="Rnp2-like_sf"/>
</dbReference>
<evidence type="ECO:0000256" key="6">
    <source>
        <dbReference type="PIRNR" id="PIRNR023803"/>
    </source>
</evidence>
<evidence type="ECO:0000256" key="5">
    <source>
        <dbReference type="ARBA" id="ARBA00044198"/>
    </source>
</evidence>
<reference evidence="8 9" key="1">
    <citation type="submission" date="2025-05" db="UniProtKB">
        <authorList>
            <consortium name="RefSeq"/>
        </authorList>
    </citation>
    <scope>IDENTIFICATION</scope>
    <source>
        <tissue evidence="8 9">Whole body</tissue>
    </source>
</reference>
<protein>
    <recommendedName>
        <fullName evidence="5 6">Ribonuclease P/MRP protein subunit POP5</fullName>
    </recommendedName>
</protein>
<dbReference type="InterPro" id="IPR016819">
    <property type="entry name" value="RNase_P/MRP_POP5"/>
</dbReference>
<dbReference type="PIRSF" id="PIRSF023803">
    <property type="entry name" value="Ribonuclease_P_prd"/>
    <property type="match status" value="1"/>
</dbReference>
<accession>A0ABM1I4Z8</accession>
<comment type="subcellular location">
    <subcellularLocation>
        <location evidence="6">Nucleus</location>
        <location evidence="6">Nucleolus</location>
    </subcellularLocation>
</comment>
<comment type="function">
    <text evidence="6">Component of ribonuclease P, a protein complex that generates mature tRNA molecules by cleaving their 5'-ends.</text>
</comment>